<evidence type="ECO:0000313" key="1">
    <source>
        <dbReference type="EMBL" id="TFK69104.1"/>
    </source>
</evidence>
<keyword evidence="2" id="KW-1185">Reference proteome</keyword>
<organism evidence="1 2">
    <name type="scientific">Pluteus cervinus</name>
    <dbReference type="NCBI Taxonomy" id="181527"/>
    <lineage>
        <taxon>Eukaryota</taxon>
        <taxon>Fungi</taxon>
        <taxon>Dikarya</taxon>
        <taxon>Basidiomycota</taxon>
        <taxon>Agaricomycotina</taxon>
        <taxon>Agaricomycetes</taxon>
        <taxon>Agaricomycetidae</taxon>
        <taxon>Agaricales</taxon>
        <taxon>Pluteineae</taxon>
        <taxon>Pluteaceae</taxon>
        <taxon>Pluteus</taxon>
    </lineage>
</organism>
<reference evidence="1 2" key="1">
    <citation type="journal article" date="2019" name="Nat. Ecol. Evol.">
        <title>Megaphylogeny resolves global patterns of mushroom evolution.</title>
        <authorList>
            <person name="Varga T."/>
            <person name="Krizsan K."/>
            <person name="Foldi C."/>
            <person name="Dima B."/>
            <person name="Sanchez-Garcia M."/>
            <person name="Sanchez-Ramirez S."/>
            <person name="Szollosi G.J."/>
            <person name="Szarkandi J.G."/>
            <person name="Papp V."/>
            <person name="Albert L."/>
            <person name="Andreopoulos W."/>
            <person name="Angelini C."/>
            <person name="Antonin V."/>
            <person name="Barry K.W."/>
            <person name="Bougher N.L."/>
            <person name="Buchanan P."/>
            <person name="Buyck B."/>
            <person name="Bense V."/>
            <person name="Catcheside P."/>
            <person name="Chovatia M."/>
            <person name="Cooper J."/>
            <person name="Damon W."/>
            <person name="Desjardin D."/>
            <person name="Finy P."/>
            <person name="Geml J."/>
            <person name="Haridas S."/>
            <person name="Hughes K."/>
            <person name="Justo A."/>
            <person name="Karasinski D."/>
            <person name="Kautmanova I."/>
            <person name="Kiss B."/>
            <person name="Kocsube S."/>
            <person name="Kotiranta H."/>
            <person name="LaButti K.M."/>
            <person name="Lechner B.E."/>
            <person name="Liimatainen K."/>
            <person name="Lipzen A."/>
            <person name="Lukacs Z."/>
            <person name="Mihaltcheva S."/>
            <person name="Morgado L.N."/>
            <person name="Niskanen T."/>
            <person name="Noordeloos M.E."/>
            <person name="Ohm R.A."/>
            <person name="Ortiz-Santana B."/>
            <person name="Ovrebo C."/>
            <person name="Racz N."/>
            <person name="Riley R."/>
            <person name="Savchenko A."/>
            <person name="Shiryaev A."/>
            <person name="Soop K."/>
            <person name="Spirin V."/>
            <person name="Szebenyi C."/>
            <person name="Tomsovsky M."/>
            <person name="Tulloss R.E."/>
            <person name="Uehling J."/>
            <person name="Grigoriev I.V."/>
            <person name="Vagvolgyi C."/>
            <person name="Papp T."/>
            <person name="Martin F.M."/>
            <person name="Miettinen O."/>
            <person name="Hibbett D.S."/>
            <person name="Nagy L.G."/>
        </authorList>
    </citation>
    <scope>NUCLEOTIDE SEQUENCE [LARGE SCALE GENOMIC DNA]</scope>
    <source>
        <strain evidence="1 2">NL-1719</strain>
    </source>
</reference>
<proteinExistence type="predicted"/>
<accession>A0ACD3AUS0</accession>
<gene>
    <name evidence="1" type="ORF">BDN72DRAFT_840982</name>
</gene>
<name>A0ACD3AUS0_9AGAR</name>
<dbReference type="EMBL" id="ML208337">
    <property type="protein sequence ID" value="TFK69104.1"/>
    <property type="molecule type" value="Genomic_DNA"/>
</dbReference>
<sequence length="439" mass="49128">MEVELQSTPGGTVTSENVDCQLIHVHDLPNEVLHKIIKFYIPSAPTSLAEALEVQRLFFICRRWRAIVLLCVPEAQFEVFDDPWEMCITGFWKPREHQDGELKPPRLVLWLHPTYRRFARTQSELKLAPEAEALGPPYQTAFEVMDNLEVYFGSSLRLIAPLNDMPGPAPLKFLEIKTSSQAHAGCLFPNSHTTMFPHLIRLFMGRCLASPGEFANILHRMPRLEEFRIGIDDSDMPDMPNVYKFQSSSLVSLSISFSRNMRSCSWLATTSMPKLETLTCKATRPFQKALQFVPSSLRNFIPHVPGTCADRQGDLITFLEKCPQLEKLVIPTELLLLSPFFDKLSSGTIVANLKELQCGPTMLSADSLVGFLRKKGFVDAPHASSKFDVVSPTPTCAFSCVSFSGLSTGTQKEVEERLEGVTNVVEFIPYKPGGQGEIS</sequence>
<dbReference type="Proteomes" id="UP000308600">
    <property type="component" value="Unassembled WGS sequence"/>
</dbReference>
<protein>
    <submittedName>
        <fullName evidence="1">Uncharacterized protein</fullName>
    </submittedName>
</protein>
<evidence type="ECO:0000313" key="2">
    <source>
        <dbReference type="Proteomes" id="UP000308600"/>
    </source>
</evidence>